<evidence type="ECO:0000256" key="2">
    <source>
        <dbReference type="SAM" id="Phobius"/>
    </source>
</evidence>
<evidence type="ECO:0000256" key="1">
    <source>
        <dbReference type="SAM" id="MobiDB-lite"/>
    </source>
</evidence>
<evidence type="ECO:0000313" key="3">
    <source>
        <dbReference type="EMBL" id="GFH55688.1"/>
    </source>
</evidence>
<keyword evidence="2" id="KW-0812">Transmembrane</keyword>
<keyword evidence="2" id="KW-1133">Transmembrane helix</keyword>
<keyword evidence="2" id="KW-0472">Membrane</keyword>
<feature type="region of interest" description="Disordered" evidence="1">
    <location>
        <begin position="1"/>
        <end position="55"/>
    </location>
</feature>
<feature type="compositionally biased region" description="Polar residues" evidence="1">
    <location>
        <begin position="33"/>
        <end position="49"/>
    </location>
</feature>
<dbReference type="EMBL" id="BLLK01000051">
    <property type="protein sequence ID" value="GFH55688.1"/>
    <property type="molecule type" value="Genomic_DNA"/>
</dbReference>
<sequence length="352" mass="38982">MSDEIDKVLAPPKETISPSPTFHPTPTPIPYTSKPTKSSQPTVTASSPPSRAPVQADQPKFFYENEQISKVTCENSFVNLDSYYPSYTNIESPITNLLTRYDYEIYINNIADREKALEEIETKIFESILATSPWFSEELESTHLCHEMLMGAMPQGRRLNEALNTFIGWSKNPMDTFSSEPCTSSEIINGYTCFAVKGRLTTQIPSTLTDDKFQHQDKLLNAVKGIMDDEAFITGKVNQVNFIGRSLILSQAPSMASSIPSIAPSSAPVLNIDPEEKTALSFGLLAGIFALIVAGIAFFMWKREQNAEKSSPLAQMESLQRDVSVICDSANEEVIELSPSGKKKEIDEEGEI</sequence>
<dbReference type="Proteomes" id="UP001054902">
    <property type="component" value="Unassembled WGS sequence"/>
</dbReference>
<dbReference type="AlphaFoldDB" id="A0AAD3D0R8"/>
<feature type="transmembrane region" description="Helical" evidence="2">
    <location>
        <begin position="279"/>
        <end position="301"/>
    </location>
</feature>
<evidence type="ECO:0000313" key="4">
    <source>
        <dbReference type="Proteomes" id="UP001054902"/>
    </source>
</evidence>
<keyword evidence="4" id="KW-1185">Reference proteome</keyword>
<accession>A0AAD3D0R8</accession>
<proteinExistence type="predicted"/>
<gene>
    <name evidence="3" type="ORF">CTEN210_12164</name>
</gene>
<reference evidence="3 4" key="1">
    <citation type="journal article" date="2021" name="Sci. Rep.">
        <title>The genome of the diatom Chaetoceros tenuissimus carries an ancient integrated fragment of an extant virus.</title>
        <authorList>
            <person name="Hongo Y."/>
            <person name="Kimura K."/>
            <person name="Takaki Y."/>
            <person name="Yoshida Y."/>
            <person name="Baba S."/>
            <person name="Kobayashi G."/>
            <person name="Nagasaki K."/>
            <person name="Hano T."/>
            <person name="Tomaru Y."/>
        </authorList>
    </citation>
    <scope>NUCLEOTIDE SEQUENCE [LARGE SCALE GENOMIC DNA]</scope>
    <source>
        <strain evidence="3 4">NIES-3715</strain>
    </source>
</reference>
<name>A0AAD3D0R8_9STRA</name>
<organism evidence="3 4">
    <name type="scientific">Chaetoceros tenuissimus</name>
    <dbReference type="NCBI Taxonomy" id="426638"/>
    <lineage>
        <taxon>Eukaryota</taxon>
        <taxon>Sar</taxon>
        <taxon>Stramenopiles</taxon>
        <taxon>Ochrophyta</taxon>
        <taxon>Bacillariophyta</taxon>
        <taxon>Coscinodiscophyceae</taxon>
        <taxon>Chaetocerotophycidae</taxon>
        <taxon>Chaetocerotales</taxon>
        <taxon>Chaetocerotaceae</taxon>
        <taxon>Chaetoceros</taxon>
    </lineage>
</organism>
<protein>
    <submittedName>
        <fullName evidence="3">Uncharacterized protein</fullName>
    </submittedName>
</protein>
<comment type="caution">
    <text evidence="3">The sequence shown here is derived from an EMBL/GenBank/DDBJ whole genome shotgun (WGS) entry which is preliminary data.</text>
</comment>